<dbReference type="PANTHER" id="PTHR42684">
    <property type="entry name" value="ADENOSYLMETHIONINE-8-AMINO-7-OXONONANOATE AMINOTRANSFERASE"/>
    <property type="match status" value="1"/>
</dbReference>
<evidence type="ECO:0000256" key="2">
    <source>
        <dbReference type="ARBA" id="ARBA00022679"/>
    </source>
</evidence>
<evidence type="ECO:0000256" key="3">
    <source>
        <dbReference type="ARBA" id="ARBA00022898"/>
    </source>
</evidence>
<dbReference type="SUPFAM" id="SSF81296">
    <property type="entry name" value="E set domains"/>
    <property type="match status" value="1"/>
</dbReference>
<gene>
    <name evidence="5" type="ORF">CPELLU_LOCUS1601</name>
</gene>
<evidence type="ECO:0000256" key="1">
    <source>
        <dbReference type="ARBA" id="ARBA00022576"/>
    </source>
</evidence>
<dbReference type="Pfam" id="PF00339">
    <property type="entry name" value="Arrestin_N"/>
    <property type="match status" value="1"/>
</dbReference>
<accession>A0A9N8WDG6</accession>
<dbReference type="Proteomes" id="UP000789759">
    <property type="component" value="Unassembled WGS sequence"/>
</dbReference>
<dbReference type="PANTHER" id="PTHR42684:SF3">
    <property type="entry name" value="ADENOSYLMETHIONINE-8-AMINO-7-OXONONANOATE AMINOTRANSFERASE"/>
    <property type="match status" value="1"/>
</dbReference>
<evidence type="ECO:0000313" key="6">
    <source>
        <dbReference type="Proteomes" id="UP000789759"/>
    </source>
</evidence>
<dbReference type="InterPro" id="IPR014756">
    <property type="entry name" value="Ig_E-set"/>
</dbReference>
<organism evidence="5 6">
    <name type="scientific">Cetraspora pellucida</name>
    <dbReference type="NCBI Taxonomy" id="1433469"/>
    <lineage>
        <taxon>Eukaryota</taxon>
        <taxon>Fungi</taxon>
        <taxon>Fungi incertae sedis</taxon>
        <taxon>Mucoromycota</taxon>
        <taxon>Glomeromycotina</taxon>
        <taxon>Glomeromycetes</taxon>
        <taxon>Diversisporales</taxon>
        <taxon>Gigasporaceae</taxon>
        <taxon>Cetraspora</taxon>
    </lineage>
</organism>
<dbReference type="InterPro" id="IPR005814">
    <property type="entry name" value="Aminotrans_3"/>
</dbReference>
<protein>
    <submittedName>
        <fullName evidence="5">9020_t:CDS:1</fullName>
    </submittedName>
</protein>
<sequence>MFDQRNISLEIILDDFNGIMHGNPEESLGCKLKGKLVLKNQKAISPKQLIFVFVGKSTVSCGPLMSSSNPEYRESHTIYRKQCVFHNSRSSNRKIPPGTYEYGFDFDIPGNLPSSFKGARGKIEYSCNAILSRPLFRSNVLVKKPVILKRCLINDAIPLSNQSNFAEGVLDDRIQFQISTPIMAFREGGLLSAKLNLKPLNSDSFIESIEYGLKEQIHYHTTESYTRTFVASVKEDKFPLGMKKIVLDQYSHDSSDPISIDFRLCPWVNCDLDSQLINVKHKLALTIKVIGNNPSNASFVNEVNEVNDSQENISSTRIDRRFSSPTPPINPISHRNSFRTLSLLSSSSRTFSIASYLQSHKKSVRNSRNVQIPNIKLLNIEIPLIITTKSDVPRQQAPSYSYSESSDEKFLSCFLNSEMTVKTSTLFKYEKPLSPHLAVNKSLVIFSHDDVLLATKNHIIECAIDSSLDGGTLFLETAGGVASPIMSGTIQSEFYRPLRLPTILIGDSNLGGISTTISSFESLRLRGYDIPIILLFDNSQYQNHTFLQNYFQKHFNYNKNENDKNDIGINNVSIKTIPPPPKQSLNKIDDIYQLKKYFGDLDEEFNNVLKILENWHYKRFNRLDEMEDRSKEVVWWPFTQHNKVNKVNVIDSAYNDFMVIYDQNQSCQNSQPKKNNGVMKEMFDGSSSWWTQGLGHGSSKLSLSASYAAGRYGHVLFPESIHEPSLSLSQTLLKTVGNNWASRVFFSDNGSTAVEVALKMALQSTCKKYFNEQDDELQKIKVLGLYGSYHGDTIGAMDACYPNPFNKLVTWYEPRGKWFHPPRILLKNNVYNLQIPFSNQTIHYPSLSSIFSPERSFSDPISLIYKKHIKETITSYINEGDKFGALVLEPIVMGAGGMIFVDPLFQKLLVEFVREWDGWIDHWGDNKKTDNDWKGLPVIFDEVFTGFWRLGQLSGANALGGLIPMAVTLTTSSIFSTFLGDNKLNSLLHGHSYTAHPIGCMVATTSIEEYENLNKNSVDWKIGRENWNVNEENKIWSLWSKEVVEKISYLENVEGVFALGTLLAIELKDVHNSGYSSEVSSTILKQLSNDSDDISILARPLGNVIYLMTSTISNIESIRKMEEKILKCLNKNL</sequence>
<evidence type="ECO:0000259" key="4">
    <source>
        <dbReference type="Pfam" id="PF00339"/>
    </source>
</evidence>
<dbReference type="GO" id="GO:0005739">
    <property type="term" value="C:mitochondrion"/>
    <property type="evidence" value="ECO:0007669"/>
    <property type="project" value="TreeGrafter"/>
</dbReference>
<dbReference type="InterPro" id="IPR015424">
    <property type="entry name" value="PyrdxlP-dep_Trfase"/>
</dbReference>
<keyword evidence="1" id="KW-0032">Aminotransferase</keyword>
<dbReference type="Pfam" id="PF00202">
    <property type="entry name" value="Aminotran_3"/>
    <property type="match status" value="1"/>
</dbReference>
<dbReference type="GO" id="GO:0030170">
    <property type="term" value="F:pyridoxal phosphate binding"/>
    <property type="evidence" value="ECO:0007669"/>
    <property type="project" value="InterPro"/>
</dbReference>
<dbReference type="InterPro" id="IPR027417">
    <property type="entry name" value="P-loop_NTPase"/>
</dbReference>
<comment type="caution">
    <text evidence="5">The sequence shown here is derived from an EMBL/GenBank/DDBJ whole genome shotgun (WGS) entry which is preliminary data.</text>
</comment>
<dbReference type="EMBL" id="CAJVQA010000615">
    <property type="protein sequence ID" value="CAG8482807.1"/>
    <property type="molecule type" value="Genomic_DNA"/>
</dbReference>
<reference evidence="5" key="1">
    <citation type="submission" date="2021-06" db="EMBL/GenBank/DDBJ databases">
        <authorList>
            <person name="Kallberg Y."/>
            <person name="Tangrot J."/>
            <person name="Rosling A."/>
        </authorList>
    </citation>
    <scope>NUCLEOTIDE SEQUENCE</scope>
    <source>
        <strain evidence="5">FL966</strain>
    </source>
</reference>
<keyword evidence="6" id="KW-1185">Reference proteome</keyword>
<dbReference type="GO" id="GO:0004015">
    <property type="term" value="F:adenosylmethionine-8-amino-7-oxononanoate transaminase activity"/>
    <property type="evidence" value="ECO:0007669"/>
    <property type="project" value="TreeGrafter"/>
</dbReference>
<dbReference type="Gene3D" id="3.90.1150.10">
    <property type="entry name" value="Aspartate Aminotransferase, domain 1"/>
    <property type="match status" value="2"/>
</dbReference>
<keyword evidence="2" id="KW-0808">Transferase</keyword>
<dbReference type="Gene3D" id="3.40.50.300">
    <property type="entry name" value="P-loop containing nucleotide triphosphate hydrolases"/>
    <property type="match status" value="1"/>
</dbReference>
<name>A0A9N8WDG6_9GLOM</name>
<dbReference type="SUPFAM" id="SSF52540">
    <property type="entry name" value="P-loop containing nucleoside triphosphate hydrolases"/>
    <property type="match status" value="1"/>
</dbReference>
<keyword evidence="3" id="KW-0663">Pyridoxal phosphate</keyword>
<dbReference type="SUPFAM" id="SSF53383">
    <property type="entry name" value="PLP-dependent transferases"/>
    <property type="match status" value="1"/>
</dbReference>
<dbReference type="InterPro" id="IPR014752">
    <property type="entry name" value="Arrestin-like_C"/>
</dbReference>
<dbReference type="Gene3D" id="2.60.40.640">
    <property type="match status" value="1"/>
</dbReference>
<dbReference type="CDD" id="cd03109">
    <property type="entry name" value="DTBS"/>
    <property type="match status" value="1"/>
</dbReference>
<evidence type="ECO:0000313" key="5">
    <source>
        <dbReference type="EMBL" id="CAG8482807.1"/>
    </source>
</evidence>
<feature type="domain" description="Arrestin-like N-terminal" evidence="4">
    <location>
        <begin position="29"/>
        <end position="137"/>
    </location>
</feature>
<dbReference type="InterPro" id="IPR015422">
    <property type="entry name" value="PyrdxlP-dep_Trfase_small"/>
</dbReference>
<dbReference type="AlphaFoldDB" id="A0A9N8WDG6"/>
<proteinExistence type="predicted"/>
<dbReference type="Pfam" id="PF13500">
    <property type="entry name" value="AAA_26"/>
    <property type="match status" value="1"/>
</dbReference>
<dbReference type="GO" id="GO:0009102">
    <property type="term" value="P:biotin biosynthetic process"/>
    <property type="evidence" value="ECO:0007669"/>
    <property type="project" value="TreeGrafter"/>
</dbReference>
<dbReference type="InterPro" id="IPR015421">
    <property type="entry name" value="PyrdxlP-dep_Trfase_major"/>
</dbReference>
<dbReference type="InterPro" id="IPR011021">
    <property type="entry name" value="Arrestin-like_N"/>
</dbReference>
<dbReference type="Gene3D" id="3.40.640.10">
    <property type="entry name" value="Type I PLP-dependent aspartate aminotransferase-like (Major domain)"/>
    <property type="match status" value="1"/>
</dbReference>
<dbReference type="GO" id="GO:0004141">
    <property type="term" value="F:dethiobiotin synthase activity"/>
    <property type="evidence" value="ECO:0007669"/>
    <property type="project" value="TreeGrafter"/>
</dbReference>
<dbReference type="OrthoDB" id="425114at2759"/>